<dbReference type="Proteomes" id="UP001190700">
    <property type="component" value="Unassembled WGS sequence"/>
</dbReference>
<organism evidence="3 4">
    <name type="scientific">Cymbomonas tetramitiformis</name>
    <dbReference type="NCBI Taxonomy" id="36881"/>
    <lineage>
        <taxon>Eukaryota</taxon>
        <taxon>Viridiplantae</taxon>
        <taxon>Chlorophyta</taxon>
        <taxon>Pyramimonadophyceae</taxon>
        <taxon>Pyramimonadales</taxon>
        <taxon>Pyramimonadaceae</taxon>
        <taxon>Cymbomonas</taxon>
    </lineage>
</organism>
<evidence type="ECO:0000313" key="3">
    <source>
        <dbReference type="EMBL" id="KAK3288979.1"/>
    </source>
</evidence>
<keyword evidence="2" id="KW-1133">Transmembrane helix</keyword>
<evidence type="ECO:0000256" key="2">
    <source>
        <dbReference type="SAM" id="Phobius"/>
    </source>
</evidence>
<comment type="caution">
    <text evidence="3">The sequence shown here is derived from an EMBL/GenBank/DDBJ whole genome shotgun (WGS) entry which is preliminary data.</text>
</comment>
<keyword evidence="4" id="KW-1185">Reference proteome</keyword>
<accession>A0AAE0LLD8</accession>
<dbReference type="EMBL" id="LGRX02000283">
    <property type="protein sequence ID" value="KAK3288979.1"/>
    <property type="molecule type" value="Genomic_DNA"/>
</dbReference>
<evidence type="ECO:0000313" key="4">
    <source>
        <dbReference type="Proteomes" id="UP001190700"/>
    </source>
</evidence>
<protein>
    <submittedName>
        <fullName evidence="3">Uncharacterized protein</fullName>
    </submittedName>
</protein>
<feature type="region of interest" description="Disordered" evidence="1">
    <location>
        <begin position="133"/>
        <end position="155"/>
    </location>
</feature>
<proteinExistence type="predicted"/>
<keyword evidence="2" id="KW-0472">Membrane</keyword>
<evidence type="ECO:0000256" key="1">
    <source>
        <dbReference type="SAM" id="MobiDB-lite"/>
    </source>
</evidence>
<gene>
    <name evidence="3" type="ORF">CYMTET_3571</name>
</gene>
<name>A0AAE0LLD8_9CHLO</name>
<feature type="transmembrane region" description="Helical" evidence="2">
    <location>
        <begin position="16"/>
        <end position="35"/>
    </location>
</feature>
<dbReference type="AlphaFoldDB" id="A0AAE0LLD8"/>
<sequence>MVYYEPTPAPGYNKCVIYSVLLFYTLGVFVVGYLIGGQAFDPSEQAKFEAKHWETQATHWKKETRMWKQQYNALSNTPAGMPVPCPICQDCPICPICDPDAASNQLKAATGGNCPPPSTDDCPACECKNDEARKPRAHLPTGAAPSGNLGDAHHADCDKQGLLEAVDEAQKISEASLPPEQKKGKKPVVDAKHLTKQVTYGAMKRCLQIAMPAVAEAYEESLAARGKRGKR</sequence>
<keyword evidence="2" id="KW-0812">Transmembrane</keyword>
<reference evidence="3 4" key="1">
    <citation type="journal article" date="2015" name="Genome Biol. Evol.">
        <title>Comparative Genomics of a Bacterivorous Green Alga Reveals Evolutionary Causalities and Consequences of Phago-Mixotrophic Mode of Nutrition.</title>
        <authorList>
            <person name="Burns J.A."/>
            <person name="Paasch A."/>
            <person name="Narechania A."/>
            <person name="Kim E."/>
        </authorList>
    </citation>
    <scope>NUCLEOTIDE SEQUENCE [LARGE SCALE GENOMIC DNA]</scope>
    <source>
        <strain evidence="3 4">PLY_AMNH</strain>
    </source>
</reference>